<evidence type="ECO:0000313" key="1">
    <source>
        <dbReference type="EMBL" id="BAU83374.1"/>
    </source>
</evidence>
<dbReference type="AlphaFoldDB" id="A0A160NYL2"/>
<evidence type="ECO:0000313" key="2">
    <source>
        <dbReference type="Proteomes" id="UP000217676"/>
    </source>
</evidence>
<dbReference type="SUPFAM" id="SSF50475">
    <property type="entry name" value="FMN-binding split barrel"/>
    <property type="match status" value="1"/>
</dbReference>
<dbReference type="EMBL" id="AP017424">
    <property type="protein sequence ID" value="BAU83374.1"/>
    <property type="molecule type" value="Genomic_DNA"/>
</dbReference>
<reference evidence="1 2" key="1">
    <citation type="journal article" date="2016" name="Genome Announc.">
        <title>Complete Genome Sequence of Thiostrepton-Producing Streptomyces laurentii ATCC 31255.</title>
        <authorList>
            <person name="Doi K."/>
            <person name="Fujino Y."/>
            <person name="Nagayoshi Y."/>
            <person name="Ohshima T."/>
            <person name="Ogata S."/>
        </authorList>
    </citation>
    <scope>NUCLEOTIDE SEQUENCE [LARGE SCALE GENOMIC DNA]</scope>
    <source>
        <strain evidence="1 2">ATCC 31255</strain>
    </source>
</reference>
<sequence length="173" mass="19144">MAAATVTYRRGADGRLDLGADAPFDVPGYLAAPLVARLATRDLTLHPVWYLWEDQAFWVITGTWSTLERRLAADPAFTLVVDTCAPADGQVRQVIARGRGTVTGYDAERARRKLVRYLGPDEDRWDPRFHTDGPAAAVSRFARLVPDRLRVADLSFRPAARAPHPPHDPCPST</sequence>
<dbReference type="KEGG" id="slau:SLA_2447"/>
<name>A0A160NYL2_STRLU</name>
<keyword evidence="2" id="KW-1185">Reference proteome</keyword>
<dbReference type="Gene3D" id="2.30.110.10">
    <property type="entry name" value="Electron Transport, Fmn-binding Protein, Chain A"/>
    <property type="match status" value="1"/>
</dbReference>
<accession>A0A160NYL2</accession>
<gene>
    <name evidence="1" type="ORF">SLA_2447</name>
</gene>
<protein>
    <submittedName>
        <fullName evidence="1">Pyridoxamine 5'-phosphate oxidase</fullName>
    </submittedName>
</protein>
<dbReference type="RefSeq" id="WP_359875472.1">
    <property type="nucleotide sequence ID" value="NZ_JBEYHT010000012.1"/>
</dbReference>
<dbReference type="InterPro" id="IPR012349">
    <property type="entry name" value="Split_barrel_FMN-bd"/>
</dbReference>
<proteinExistence type="predicted"/>
<organism evidence="1 2">
    <name type="scientific">Streptomyces laurentii</name>
    <dbReference type="NCBI Taxonomy" id="39478"/>
    <lineage>
        <taxon>Bacteria</taxon>
        <taxon>Bacillati</taxon>
        <taxon>Actinomycetota</taxon>
        <taxon>Actinomycetes</taxon>
        <taxon>Kitasatosporales</taxon>
        <taxon>Streptomycetaceae</taxon>
        <taxon>Streptomyces</taxon>
    </lineage>
</organism>
<dbReference type="Proteomes" id="UP000217676">
    <property type="component" value="Chromosome"/>
</dbReference>